<proteinExistence type="predicted"/>
<dbReference type="SUPFAM" id="SSF63825">
    <property type="entry name" value="YWTD domain"/>
    <property type="match status" value="1"/>
</dbReference>
<evidence type="ECO:0000313" key="3">
    <source>
        <dbReference type="Proteomes" id="UP000067626"/>
    </source>
</evidence>
<dbReference type="PATRIC" id="fig|52.7.peg.322"/>
<organism evidence="2 3">
    <name type="scientific">Chondromyces crocatus</name>
    <dbReference type="NCBI Taxonomy" id="52"/>
    <lineage>
        <taxon>Bacteria</taxon>
        <taxon>Pseudomonadati</taxon>
        <taxon>Myxococcota</taxon>
        <taxon>Polyangia</taxon>
        <taxon>Polyangiales</taxon>
        <taxon>Polyangiaceae</taxon>
        <taxon>Chondromyces</taxon>
    </lineage>
</organism>
<dbReference type="Gene3D" id="2.120.10.30">
    <property type="entry name" value="TolB, C-terminal domain"/>
    <property type="match status" value="1"/>
</dbReference>
<evidence type="ECO:0008006" key="4">
    <source>
        <dbReference type="Google" id="ProtNLM"/>
    </source>
</evidence>
<dbReference type="PROSITE" id="PS51257">
    <property type="entry name" value="PROKAR_LIPOPROTEIN"/>
    <property type="match status" value="1"/>
</dbReference>
<feature type="chain" id="PRO_5005458903" description="DUF5050 domain-containing protein" evidence="1">
    <location>
        <begin position="27"/>
        <end position="674"/>
    </location>
</feature>
<accession>A0A0K1E5N3</accession>
<evidence type="ECO:0000256" key="1">
    <source>
        <dbReference type="SAM" id="SignalP"/>
    </source>
</evidence>
<keyword evidence="1" id="KW-0732">Signal</keyword>
<evidence type="ECO:0000313" key="2">
    <source>
        <dbReference type="EMBL" id="AKT36185.1"/>
    </source>
</evidence>
<reference evidence="2 3" key="1">
    <citation type="submission" date="2015-07" db="EMBL/GenBank/DDBJ databases">
        <title>Genome analysis of myxobacterium Chondromyces crocatus Cm c5 reveals a high potential for natural compound synthesis and the genetic basis for the loss of fruiting body formation.</title>
        <authorList>
            <person name="Zaburannyi N."/>
            <person name="Bunk B."/>
            <person name="Maier J."/>
            <person name="Overmann J."/>
            <person name="Mueller R."/>
        </authorList>
    </citation>
    <scope>NUCLEOTIDE SEQUENCE [LARGE SCALE GENOMIC DNA]</scope>
    <source>
        <strain evidence="2 3">Cm c5</strain>
    </source>
</reference>
<sequence length="674" mass="69981">MLKRIGGFGLAGLFAMSMASMLGACAGSKGQLMVAFQTDMSVPKDIDQIRIVATLEGAVVFEGRYGRDENEQIRLPATLGFLTPDDPSRPLKLRVIATRGGDDQVQILRELVTTIPEDRTALLHLPIQFLCYGAAEVERDENGQAKRDENDQVIVKSTCEEGKTCIAGSCVAQELPSDELPEFTTQAVFGGGTGQGDGLCFDTVRCFSNAASVTFDLDEFRNTGGETCRATLPTPDTTINLALLTQGGGICGSSACYVPLDAESDAGFRVDAGWLQLPKAVCAQAEAQKLLGVAVSPAGEGTCQQKLTGLPTCGPWSASGQGHYTAPDGDQPLPVALGLKNPVELFLSGARVLWTEAGDFDEETGASLGQGAVKWIPLDGGNPEIIAANMLSPRDVVADDVGASAGNPATLGPVFFTTAGAAADDGVVWAAAPGLNPVALLDGRKQPEGLARLGDTLLWTELWGDEVLEVTTSGLGASLSAQGAPTSRTPAGFLARAPYRVAAAANIVCWTYQGTLQAGDAAVACQRPGGEAKIIASQESTARSLALDIDGSGNAQAVYWTSFEGGAVSRVDLTEESFGTVERVAHSQALPSGIAIDDRYIYWTNRGAGTVVRAGKDGAEAEVLAAGQHRPGSIAVNGDALYWLNEGSSESAGGLGGAGVIMRLQKKPASTPTN</sequence>
<protein>
    <recommendedName>
        <fullName evidence="4">DUF5050 domain-containing protein</fullName>
    </recommendedName>
</protein>
<dbReference type="STRING" id="52.CMC5_002990"/>
<dbReference type="AlphaFoldDB" id="A0A0K1E5N3"/>
<dbReference type="EMBL" id="CP012159">
    <property type="protein sequence ID" value="AKT36185.1"/>
    <property type="molecule type" value="Genomic_DNA"/>
</dbReference>
<gene>
    <name evidence="2" type="ORF">CMC5_002990</name>
</gene>
<keyword evidence="3" id="KW-1185">Reference proteome</keyword>
<feature type="signal peptide" evidence="1">
    <location>
        <begin position="1"/>
        <end position="26"/>
    </location>
</feature>
<dbReference type="InterPro" id="IPR011042">
    <property type="entry name" value="6-blade_b-propeller_TolB-like"/>
</dbReference>
<dbReference type="Proteomes" id="UP000067626">
    <property type="component" value="Chromosome"/>
</dbReference>
<name>A0A0K1E5N3_CHOCO</name>
<dbReference type="KEGG" id="ccro:CMC5_002990"/>